<accession>A0AAU7B3J9</accession>
<dbReference type="EMBL" id="CP114014">
    <property type="protein sequence ID" value="XAY08447.1"/>
    <property type="molecule type" value="Genomic_DNA"/>
</dbReference>
<name>A0AAU7B3J9_9ACTN</name>
<protein>
    <submittedName>
        <fullName evidence="1">Uncharacterized protein</fullName>
    </submittedName>
</protein>
<gene>
    <name evidence="1" type="ORF">DSM112329_05348</name>
</gene>
<proteinExistence type="predicted"/>
<reference evidence="1" key="1">
    <citation type="submission" date="2022-12" db="EMBL/GenBank/DDBJ databases">
        <title>Paraconexibacter alkalitolerans sp. nov. and Baekduia alba sp. nov., isolated from soil and emended description of the genera Paraconexibacter (Chun et al., 2020) and Baekduia (An et al., 2020).</title>
        <authorList>
            <person name="Vieira S."/>
            <person name="Huber K.J."/>
            <person name="Geppert A."/>
            <person name="Wolf J."/>
            <person name="Neumann-Schaal M."/>
            <person name="Muesken M."/>
            <person name="Overmann J."/>
        </authorList>
    </citation>
    <scope>NUCLEOTIDE SEQUENCE</scope>
    <source>
        <strain evidence="1">AEG42_29</strain>
    </source>
</reference>
<evidence type="ECO:0000313" key="1">
    <source>
        <dbReference type="EMBL" id="XAY08447.1"/>
    </source>
</evidence>
<dbReference type="KEGG" id="parq:DSM112329_05348"/>
<sequence length="106" mass="11112">MTVGGAVAAFAATWPGLRLELNHGSGEFYKGSGHDPVPDDVPVTASASAAVPVVLNGAMDQHALQRALYGTLRLEPVVWLVRGIEITGLRYETLDEAVATLAAERG</sequence>
<dbReference type="AlphaFoldDB" id="A0AAU7B3J9"/>
<organism evidence="1">
    <name type="scientific">Paraconexibacter sp. AEG42_29</name>
    <dbReference type="NCBI Taxonomy" id="2997339"/>
    <lineage>
        <taxon>Bacteria</taxon>
        <taxon>Bacillati</taxon>
        <taxon>Actinomycetota</taxon>
        <taxon>Thermoleophilia</taxon>
        <taxon>Solirubrobacterales</taxon>
        <taxon>Paraconexibacteraceae</taxon>
        <taxon>Paraconexibacter</taxon>
    </lineage>
</organism>